<dbReference type="CDD" id="cd00018">
    <property type="entry name" value="AP2"/>
    <property type="match status" value="1"/>
</dbReference>
<keyword evidence="2" id="KW-0805">Transcription regulation</keyword>
<keyword evidence="4" id="KW-0804">Transcription</keyword>
<dbReference type="PANTHER" id="PTHR31190">
    <property type="entry name" value="DNA-BINDING DOMAIN"/>
    <property type="match status" value="1"/>
</dbReference>
<dbReference type="PANTHER" id="PTHR31190:SF376">
    <property type="entry name" value="EREB-LIKE PROTEIN"/>
    <property type="match status" value="1"/>
</dbReference>
<accession>A0ABR0DTP9</accession>
<evidence type="ECO:0000256" key="6">
    <source>
        <dbReference type="SAM" id="MobiDB-lite"/>
    </source>
</evidence>
<dbReference type="InterPro" id="IPR016177">
    <property type="entry name" value="DNA-bd_dom_sf"/>
</dbReference>
<evidence type="ECO:0000256" key="4">
    <source>
        <dbReference type="ARBA" id="ARBA00023163"/>
    </source>
</evidence>
<feature type="region of interest" description="Disordered" evidence="6">
    <location>
        <begin position="35"/>
        <end position="61"/>
    </location>
</feature>
<sequence>MCGGAILAGLIPRRRVTSAELCPTSADFWPTAFYTTTQNTTPQPLKRSRPSKGDEVTEKRVTNKKQRKNVYRGIRQRPWGKWAAEIRDPSKGVRVWLGTYNTAEEAARAYDREAIKIRGQKAKVNFPNQDRCNYNLIPNKPNIEHSNEFNWEELEVSEVNEDLNHCNEAAAIEVAAPEAENIEVQKLSEELMAYEDYMKFYQIPYLDGQSEAVAPPNPPTETMDLWSFDEVSSTVMNSCGQ</sequence>
<keyword evidence="9" id="KW-1185">Reference proteome</keyword>
<comment type="caution">
    <text evidence="8">The sequence shown here is derived from an EMBL/GenBank/DDBJ whole genome shotgun (WGS) entry which is preliminary data.</text>
</comment>
<dbReference type="EMBL" id="JAYDYQ010001087">
    <property type="protein sequence ID" value="KAK4492604.1"/>
    <property type="molecule type" value="Genomic_DNA"/>
</dbReference>
<name>A0ABR0DTP9_9LAMI</name>
<dbReference type="Proteomes" id="UP001291926">
    <property type="component" value="Unassembled WGS sequence"/>
</dbReference>
<evidence type="ECO:0000313" key="8">
    <source>
        <dbReference type="EMBL" id="KAK4492604.1"/>
    </source>
</evidence>
<keyword evidence="3" id="KW-0238">DNA-binding</keyword>
<dbReference type="Pfam" id="PF00847">
    <property type="entry name" value="AP2"/>
    <property type="match status" value="1"/>
</dbReference>
<proteinExistence type="predicted"/>
<evidence type="ECO:0000256" key="3">
    <source>
        <dbReference type="ARBA" id="ARBA00023125"/>
    </source>
</evidence>
<organism evidence="8 9">
    <name type="scientific">Penstemon davidsonii</name>
    <dbReference type="NCBI Taxonomy" id="160366"/>
    <lineage>
        <taxon>Eukaryota</taxon>
        <taxon>Viridiplantae</taxon>
        <taxon>Streptophyta</taxon>
        <taxon>Embryophyta</taxon>
        <taxon>Tracheophyta</taxon>
        <taxon>Spermatophyta</taxon>
        <taxon>Magnoliopsida</taxon>
        <taxon>eudicotyledons</taxon>
        <taxon>Gunneridae</taxon>
        <taxon>Pentapetalae</taxon>
        <taxon>asterids</taxon>
        <taxon>lamiids</taxon>
        <taxon>Lamiales</taxon>
        <taxon>Plantaginaceae</taxon>
        <taxon>Cheloneae</taxon>
        <taxon>Penstemon</taxon>
    </lineage>
</organism>
<dbReference type="PRINTS" id="PR00367">
    <property type="entry name" value="ETHRSPELEMNT"/>
</dbReference>
<protein>
    <recommendedName>
        <fullName evidence="7">AP2/ERF domain-containing protein</fullName>
    </recommendedName>
</protein>
<reference evidence="8 9" key="1">
    <citation type="journal article" date="2023" name="bioRxiv">
        <title>Genome report: Whole genome sequence and annotation of Penstemon davidsonii.</title>
        <authorList>
            <person name="Ostevik K.L."/>
            <person name="Alabady M."/>
            <person name="Zhang M."/>
            <person name="Rausher M.D."/>
        </authorList>
    </citation>
    <scope>NUCLEOTIDE SEQUENCE [LARGE SCALE GENOMIC DNA]</scope>
    <source>
        <strain evidence="8">DNT005</strain>
        <tissue evidence="8">Whole leaf</tissue>
    </source>
</reference>
<evidence type="ECO:0000313" key="9">
    <source>
        <dbReference type="Proteomes" id="UP001291926"/>
    </source>
</evidence>
<feature type="domain" description="AP2/ERF" evidence="7">
    <location>
        <begin position="70"/>
        <end position="127"/>
    </location>
</feature>
<dbReference type="InterPro" id="IPR001471">
    <property type="entry name" value="AP2/ERF_dom"/>
</dbReference>
<dbReference type="SMART" id="SM00380">
    <property type="entry name" value="AP2"/>
    <property type="match status" value="1"/>
</dbReference>
<dbReference type="InterPro" id="IPR044808">
    <property type="entry name" value="ERF_plant"/>
</dbReference>
<feature type="compositionally biased region" description="Basic and acidic residues" evidence="6">
    <location>
        <begin position="51"/>
        <end position="61"/>
    </location>
</feature>
<dbReference type="InterPro" id="IPR036955">
    <property type="entry name" value="AP2/ERF_dom_sf"/>
</dbReference>
<comment type="subcellular location">
    <subcellularLocation>
        <location evidence="1">Nucleus</location>
    </subcellularLocation>
</comment>
<gene>
    <name evidence="8" type="ORF">RD792_003422</name>
</gene>
<dbReference type="SUPFAM" id="SSF54171">
    <property type="entry name" value="DNA-binding domain"/>
    <property type="match status" value="1"/>
</dbReference>
<evidence type="ECO:0000256" key="2">
    <source>
        <dbReference type="ARBA" id="ARBA00023015"/>
    </source>
</evidence>
<keyword evidence="5" id="KW-0539">Nucleus</keyword>
<dbReference type="Gene3D" id="3.30.730.10">
    <property type="entry name" value="AP2/ERF domain"/>
    <property type="match status" value="1"/>
</dbReference>
<evidence type="ECO:0000256" key="1">
    <source>
        <dbReference type="ARBA" id="ARBA00004123"/>
    </source>
</evidence>
<evidence type="ECO:0000259" key="7">
    <source>
        <dbReference type="PROSITE" id="PS51032"/>
    </source>
</evidence>
<evidence type="ECO:0000256" key="5">
    <source>
        <dbReference type="ARBA" id="ARBA00023242"/>
    </source>
</evidence>
<dbReference type="PROSITE" id="PS51032">
    <property type="entry name" value="AP2_ERF"/>
    <property type="match status" value="1"/>
</dbReference>